<keyword evidence="8 10" id="KW-1133">Transmembrane helix</keyword>
<reference evidence="14" key="1">
    <citation type="submission" date="2007-07" db="EMBL/GenBank/DDBJ databases">
        <title>Complete genome sequence of Campylobacter hominis ATCC BAA-381, a commensal isolated from the human gastrointestinal tract.</title>
        <authorList>
            <person name="Fouts D.E."/>
            <person name="Mongodin E.F."/>
            <person name="Puiu D."/>
            <person name="Sebastian Y."/>
            <person name="Miller W.G."/>
            <person name="Mandrell R.E."/>
            <person name="Nelson K.E."/>
        </authorList>
    </citation>
    <scope>NUCLEOTIDE SEQUENCE [LARGE SCALE GENOMIC DNA]</scope>
    <source>
        <strain evidence="14">ATCC BAA-381 / LMG 19568 / NCTC 13146 / CH001A</strain>
    </source>
</reference>
<evidence type="ECO:0000313" key="14">
    <source>
        <dbReference type="Proteomes" id="UP000002407"/>
    </source>
</evidence>
<dbReference type="GO" id="GO:0015098">
    <property type="term" value="F:molybdate ion transmembrane transporter activity"/>
    <property type="evidence" value="ECO:0007669"/>
    <property type="project" value="UniProtKB-UniRule"/>
</dbReference>
<keyword evidence="4 10" id="KW-0813">Transport</keyword>
<dbReference type="CDD" id="cd06261">
    <property type="entry name" value="TM_PBP2"/>
    <property type="match status" value="1"/>
</dbReference>
<dbReference type="GO" id="GO:0005886">
    <property type="term" value="C:plasma membrane"/>
    <property type="evidence" value="ECO:0007669"/>
    <property type="project" value="UniProtKB-SubCell"/>
</dbReference>
<evidence type="ECO:0000256" key="6">
    <source>
        <dbReference type="ARBA" id="ARBA00022505"/>
    </source>
</evidence>
<keyword evidence="9 10" id="KW-0472">Membrane</keyword>
<dbReference type="eggNOG" id="COG4149">
    <property type="taxonomic scope" value="Bacteria"/>
</dbReference>
<dbReference type="KEGG" id="cha:CHAB381_0313"/>
<evidence type="ECO:0000256" key="8">
    <source>
        <dbReference type="ARBA" id="ARBA00022989"/>
    </source>
</evidence>
<keyword evidence="5 11" id="KW-1003">Cell membrane</keyword>
<evidence type="ECO:0000256" key="9">
    <source>
        <dbReference type="ARBA" id="ARBA00023136"/>
    </source>
</evidence>
<feature type="transmembrane region" description="Helical" evidence="10">
    <location>
        <begin position="95"/>
        <end position="117"/>
    </location>
</feature>
<name>A7I074_CAMHC</name>
<dbReference type="STRING" id="360107.CHAB381_0313"/>
<comment type="subcellular location">
    <subcellularLocation>
        <location evidence="2 10">Cell membrane</location>
        <topology evidence="2 10">Multi-pass membrane protein</topology>
    </subcellularLocation>
</comment>
<comment type="function">
    <text evidence="1 11">Part of the binding-protein-dependent transport system for molybdenum; probably responsible for the translocation of the substrate across the membrane.</text>
</comment>
<protein>
    <recommendedName>
        <fullName evidence="11">Molybdenum transport system permease</fullName>
    </recommendedName>
</protein>
<evidence type="ECO:0000313" key="13">
    <source>
        <dbReference type="EMBL" id="ABS51655.1"/>
    </source>
</evidence>
<dbReference type="Proteomes" id="UP000002407">
    <property type="component" value="Chromosome"/>
</dbReference>
<dbReference type="NCBIfam" id="TIGR02141">
    <property type="entry name" value="modB_ABC"/>
    <property type="match status" value="1"/>
</dbReference>
<keyword evidence="14" id="KW-1185">Reference proteome</keyword>
<dbReference type="Gene3D" id="1.10.3720.10">
    <property type="entry name" value="MetI-like"/>
    <property type="match status" value="1"/>
</dbReference>
<dbReference type="AlphaFoldDB" id="A7I074"/>
<dbReference type="PANTHER" id="PTHR30183:SF8">
    <property type="entry name" value="MOLYBDENUM TRANSPORT SYSTEM PERMEASE"/>
    <property type="match status" value="1"/>
</dbReference>
<comment type="similarity">
    <text evidence="3 11">Belongs to the binding-protein-dependent transport system permease family. CysTW subfamily.</text>
</comment>
<evidence type="ECO:0000256" key="2">
    <source>
        <dbReference type="ARBA" id="ARBA00004651"/>
    </source>
</evidence>
<dbReference type="PANTHER" id="PTHR30183">
    <property type="entry name" value="MOLYBDENUM TRANSPORT SYSTEM PERMEASE PROTEIN MODB"/>
    <property type="match status" value="1"/>
</dbReference>
<evidence type="ECO:0000256" key="7">
    <source>
        <dbReference type="ARBA" id="ARBA00022692"/>
    </source>
</evidence>
<evidence type="ECO:0000256" key="3">
    <source>
        <dbReference type="ARBA" id="ARBA00007069"/>
    </source>
</evidence>
<dbReference type="Pfam" id="PF00528">
    <property type="entry name" value="BPD_transp_1"/>
    <property type="match status" value="1"/>
</dbReference>
<organism evidence="13 14">
    <name type="scientific">Campylobacter hominis (strain ATCC BAA-381 / DSM 21671 / CCUG 45161 / LMG 19568 / NCTC 13146 / CH001A)</name>
    <dbReference type="NCBI Taxonomy" id="360107"/>
    <lineage>
        <taxon>Bacteria</taxon>
        <taxon>Pseudomonadati</taxon>
        <taxon>Campylobacterota</taxon>
        <taxon>Epsilonproteobacteria</taxon>
        <taxon>Campylobacterales</taxon>
        <taxon>Campylobacteraceae</taxon>
        <taxon>Campylobacter</taxon>
    </lineage>
</organism>
<feature type="domain" description="ABC transmembrane type-1" evidence="12">
    <location>
        <begin position="16"/>
        <end position="221"/>
    </location>
</feature>
<accession>A7I074</accession>
<dbReference type="HOGENOM" id="CLU_016047_14_3_7"/>
<dbReference type="InterPro" id="IPR035906">
    <property type="entry name" value="MetI-like_sf"/>
</dbReference>
<sequence length="229" mass="25515">MNEFLQTLKALDLAPFVLSLKLAGITTLILFFLVLPLAYFLSTHEFKGRATIETLANLPLVLPPSVLGFYLLIFLSPYSFFGEFIEKTLGLRLVFNFYGLVIASCIYSLPFMLNPLISGFRSMPKNLVEASYSLGKGKIYTLFHVSLPAIKPSLLSALVISFAHTMGEFGVVLMIGGSVSSETKVASIAIYEYVEILDYKNAHIYSGIMLLISFFVLFLVYKFNSKIKN</sequence>
<evidence type="ECO:0000256" key="5">
    <source>
        <dbReference type="ARBA" id="ARBA00022475"/>
    </source>
</evidence>
<evidence type="ECO:0000256" key="4">
    <source>
        <dbReference type="ARBA" id="ARBA00022448"/>
    </source>
</evidence>
<gene>
    <name evidence="13" type="primary">modB</name>
    <name evidence="13" type="ordered locus">CHAB381_0313</name>
</gene>
<evidence type="ECO:0000259" key="12">
    <source>
        <dbReference type="PROSITE" id="PS50928"/>
    </source>
</evidence>
<dbReference type="OrthoDB" id="9795403at2"/>
<keyword evidence="7 10" id="KW-0812">Transmembrane</keyword>
<evidence type="ECO:0000256" key="11">
    <source>
        <dbReference type="RuleBase" id="RU365097"/>
    </source>
</evidence>
<dbReference type="EMBL" id="CP000776">
    <property type="protein sequence ID" value="ABS51655.1"/>
    <property type="molecule type" value="Genomic_DNA"/>
</dbReference>
<dbReference type="InterPro" id="IPR000515">
    <property type="entry name" value="MetI-like"/>
</dbReference>
<dbReference type="RefSeq" id="WP_012108197.1">
    <property type="nucleotide sequence ID" value="NC_009714.1"/>
</dbReference>
<feature type="transmembrane region" description="Helical" evidence="10">
    <location>
        <begin position="202"/>
        <end position="221"/>
    </location>
</feature>
<evidence type="ECO:0000256" key="10">
    <source>
        <dbReference type="RuleBase" id="RU363032"/>
    </source>
</evidence>
<dbReference type="SUPFAM" id="SSF161098">
    <property type="entry name" value="MetI-like"/>
    <property type="match status" value="1"/>
</dbReference>
<feature type="transmembrane region" description="Helical" evidence="10">
    <location>
        <begin position="54"/>
        <end position="75"/>
    </location>
</feature>
<proteinExistence type="inferred from homology"/>
<feature type="transmembrane region" description="Helical" evidence="10">
    <location>
        <begin position="20"/>
        <end position="42"/>
    </location>
</feature>
<keyword evidence="6 11" id="KW-0500">Molybdenum</keyword>
<dbReference type="InterPro" id="IPR011867">
    <property type="entry name" value="ModB_ABC"/>
</dbReference>
<dbReference type="PROSITE" id="PS50928">
    <property type="entry name" value="ABC_TM1"/>
    <property type="match status" value="1"/>
</dbReference>
<comment type="caution">
    <text evidence="11">Lacks conserved residue(s) required for the propagation of feature annotation.</text>
</comment>
<evidence type="ECO:0000256" key="1">
    <source>
        <dbReference type="ARBA" id="ARBA00002949"/>
    </source>
</evidence>